<keyword evidence="4" id="KW-1185">Reference proteome</keyword>
<proteinExistence type="predicted"/>
<dbReference type="CDD" id="cd19080">
    <property type="entry name" value="AKR_AKR9A_9B"/>
    <property type="match status" value="1"/>
</dbReference>
<protein>
    <submittedName>
        <fullName evidence="3">Aldo/keto reductase</fullName>
    </submittedName>
</protein>
<name>A0A850H1P9_9SPHN</name>
<dbReference type="PANTHER" id="PTHR43364:SF4">
    <property type="entry name" value="NAD(P)-LINKED OXIDOREDUCTASE SUPERFAMILY PROTEIN"/>
    <property type="match status" value="1"/>
</dbReference>
<dbReference type="InterPro" id="IPR023210">
    <property type="entry name" value="NADP_OxRdtase_dom"/>
</dbReference>
<dbReference type="SUPFAM" id="SSF51430">
    <property type="entry name" value="NAD(P)-linked oxidoreductase"/>
    <property type="match status" value="1"/>
</dbReference>
<dbReference type="Proteomes" id="UP000561438">
    <property type="component" value="Unassembled WGS sequence"/>
</dbReference>
<dbReference type="RefSeq" id="WP_176268220.1">
    <property type="nucleotide sequence ID" value="NZ_JABWGV010000006.1"/>
</dbReference>
<dbReference type="InterPro" id="IPR036812">
    <property type="entry name" value="NAD(P)_OxRdtase_dom_sf"/>
</dbReference>
<dbReference type="AlphaFoldDB" id="A0A850H1P9"/>
<reference evidence="3 4" key="1">
    <citation type="submission" date="2020-06" db="EMBL/GenBank/DDBJ databases">
        <title>Altererythrobacter sp. HHU K3-1.</title>
        <authorList>
            <person name="Zhang D."/>
            <person name="Xue H."/>
        </authorList>
    </citation>
    <scope>NUCLEOTIDE SEQUENCE [LARGE SCALE GENOMIC DNA]</scope>
    <source>
        <strain evidence="3 4">HHU K3-1</strain>
    </source>
</reference>
<dbReference type="InterPro" id="IPR050523">
    <property type="entry name" value="AKR_Detox_Biosynth"/>
</dbReference>
<organism evidence="3 4">
    <name type="scientific">Qipengyuania atrilutea</name>
    <dbReference type="NCBI Taxonomy" id="2744473"/>
    <lineage>
        <taxon>Bacteria</taxon>
        <taxon>Pseudomonadati</taxon>
        <taxon>Pseudomonadota</taxon>
        <taxon>Alphaproteobacteria</taxon>
        <taxon>Sphingomonadales</taxon>
        <taxon>Erythrobacteraceae</taxon>
        <taxon>Qipengyuania</taxon>
    </lineage>
</organism>
<dbReference type="FunFam" id="3.20.20.100:FF:000004">
    <property type="entry name" value="Oxidoreductase, aldo/keto reductase"/>
    <property type="match status" value="1"/>
</dbReference>
<gene>
    <name evidence="3" type="ORF">HUV48_12940</name>
</gene>
<dbReference type="EMBL" id="JABWGV010000006">
    <property type="protein sequence ID" value="NVD45914.1"/>
    <property type="molecule type" value="Genomic_DNA"/>
</dbReference>
<dbReference type="GO" id="GO:0016491">
    <property type="term" value="F:oxidoreductase activity"/>
    <property type="evidence" value="ECO:0007669"/>
    <property type="project" value="UniProtKB-KW"/>
</dbReference>
<evidence type="ECO:0000259" key="2">
    <source>
        <dbReference type="Pfam" id="PF00248"/>
    </source>
</evidence>
<evidence type="ECO:0000313" key="4">
    <source>
        <dbReference type="Proteomes" id="UP000561438"/>
    </source>
</evidence>
<accession>A0A850H1P9</accession>
<comment type="caution">
    <text evidence="3">The sequence shown here is derived from an EMBL/GenBank/DDBJ whole genome shotgun (WGS) entry which is preliminary data.</text>
</comment>
<evidence type="ECO:0000256" key="1">
    <source>
        <dbReference type="ARBA" id="ARBA00023002"/>
    </source>
</evidence>
<evidence type="ECO:0000313" key="3">
    <source>
        <dbReference type="EMBL" id="NVD45914.1"/>
    </source>
</evidence>
<dbReference type="GO" id="GO:0005829">
    <property type="term" value="C:cytosol"/>
    <property type="evidence" value="ECO:0007669"/>
    <property type="project" value="TreeGrafter"/>
</dbReference>
<dbReference type="Pfam" id="PF00248">
    <property type="entry name" value="Aldo_ket_red"/>
    <property type="match status" value="1"/>
</dbReference>
<keyword evidence="1" id="KW-0560">Oxidoreductase</keyword>
<dbReference type="PANTHER" id="PTHR43364">
    <property type="entry name" value="NADH-SPECIFIC METHYLGLYOXAL REDUCTASE-RELATED"/>
    <property type="match status" value="1"/>
</dbReference>
<feature type="domain" description="NADP-dependent oxidoreductase" evidence="2">
    <location>
        <begin position="18"/>
        <end position="327"/>
    </location>
</feature>
<sequence length="363" mass="38457">MSLTNFRTLGRSGLVVSPLALGTMTFGTGEWGADEASSRAIFDAYRDAGGNFIDTADIYSGGESEQMVGRFVKDTSSRDEIVLATKFGFNGSASPLNANQSGAGNPNAGGAGAKNIHRALEGSLKRLGTDYIDLYWMHIWDGVTPVEEIVQTLGDLVRSGKIRYYGLSDMPAWVGAKAATIAAERGVPGPIAMQLEYSLVARDVEAEHFPAARDGGMGILPWSPLAGGFLTGKYEREDTSDTGRLSGSNPFGDSKFTERNWDILDTAKSIADEVDRPVAQVALAWTLAQPGVTSTLIGASKVSQIESNVSATELELTADQLARLNKASAPTPGFSASLTSRDTRKMVHGGHAVSGWDDLAKTS</sequence>
<dbReference type="Gene3D" id="3.20.20.100">
    <property type="entry name" value="NADP-dependent oxidoreductase domain"/>
    <property type="match status" value="1"/>
</dbReference>